<dbReference type="GO" id="GO:0003964">
    <property type="term" value="F:RNA-directed DNA polymerase activity"/>
    <property type="evidence" value="ECO:0007669"/>
    <property type="project" value="UniProtKB-KW"/>
</dbReference>
<dbReference type="PANTHER" id="PTHR34072:SF52">
    <property type="entry name" value="RIBONUCLEASE H"/>
    <property type="match status" value="1"/>
</dbReference>
<sequence length="150" mass="17451">MDPERVRVIREWEKPNPGDVRAVRRFLGFVNFYRRFCLGFSKALKDLVSKEPVLAHFDPEKETVVECNASDPQQGEDGELHPVAFFSTSMAPAERNYAIYDKELLAIVRCFEEWSPELRSLGEDPVQILTDHKALEYFMSTKKLTRRQAR</sequence>
<keyword evidence="6" id="KW-0695">RNA-directed DNA polymerase</keyword>
<gene>
    <name evidence="8" type="ORF">EPUS_05185</name>
</gene>
<evidence type="ECO:0000256" key="2">
    <source>
        <dbReference type="ARBA" id="ARBA00022695"/>
    </source>
</evidence>
<name>U1GBP3_ENDPU</name>
<dbReference type="RefSeq" id="XP_007787752.1">
    <property type="nucleotide sequence ID" value="XM_007789562.1"/>
</dbReference>
<dbReference type="AlphaFoldDB" id="U1GBP3"/>
<evidence type="ECO:0000256" key="5">
    <source>
        <dbReference type="ARBA" id="ARBA00022801"/>
    </source>
</evidence>
<evidence type="ECO:0000313" key="9">
    <source>
        <dbReference type="Proteomes" id="UP000019373"/>
    </source>
</evidence>
<dbReference type="InterPro" id="IPR043502">
    <property type="entry name" value="DNA/RNA_pol_sf"/>
</dbReference>
<evidence type="ECO:0000313" key="8">
    <source>
        <dbReference type="EMBL" id="ERF74977.1"/>
    </source>
</evidence>
<keyword evidence="3" id="KW-0540">Nuclease</keyword>
<dbReference type="InterPro" id="IPR043128">
    <property type="entry name" value="Rev_trsase/Diguanyl_cyclase"/>
</dbReference>
<protein>
    <recommendedName>
        <fullName evidence="7">Reverse transcriptase RNase H-like domain-containing protein</fullName>
    </recommendedName>
</protein>
<dbReference type="GO" id="GO:0004519">
    <property type="term" value="F:endonuclease activity"/>
    <property type="evidence" value="ECO:0007669"/>
    <property type="project" value="UniProtKB-KW"/>
</dbReference>
<keyword evidence="5" id="KW-0378">Hydrolase</keyword>
<keyword evidence="9" id="KW-1185">Reference proteome</keyword>
<dbReference type="Gene3D" id="3.30.70.270">
    <property type="match status" value="1"/>
</dbReference>
<keyword evidence="4" id="KW-0255">Endonuclease</keyword>
<dbReference type="GeneID" id="19240138"/>
<evidence type="ECO:0000256" key="6">
    <source>
        <dbReference type="ARBA" id="ARBA00022918"/>
    </source>
</evidence>
<dbReference type="eggNOG" id="KOG0017">
    <property type="taxonomic scope" value="Eukaryota"/>
</dbReference>
<dbReference type="PANTHER" id="PTHR34072">
    <property type="entry name" value="ENZYMATIC POLYPROTEIN-RELATED"/>
    <property type="match status" value="1"/>
</dbReference>
<dbReference type="OrthoDB" id="4499277at2759"/>
<keyword evidence="2" id="KW-0548">Nucleotidyltransferase</keyword>
<dbReference type="Proteomes" id="UP000019373">
    <property type="component" value="Unassembled WGS sequence"/>
</dbReference>
<proteinExistence type="predicted"/>
<keyword evidence="1" id="KW-0808">Transferase</keyword>
<dbReference type="GO" id="GO:0016787">
    <property type="term" value="F:hydrolase activity"/>
    <property type="evidence" value="ECO:0007669"/>
    <property type="project" value="UniProtKB-KW"/>
</dbReference>
<dbReference type="Pfam" id="PF17917">
    <property type="entry name" value="RT_RNaseH"/>
    <property type="match status" value="1"/>
</dbReference>
<dbReference type="SUPFAM" id="SSF56672">
    <property type="entry name" value="DNA/RNA polymerases"/>
    <property type="match status" value="1"/>
</dbReference>
<dbReference type="EMBL" id="KE720846">
    <property type="protein sequence ID" value="ERF74977.1"/>
    <property type="molecule type" value="Genomic_DNA"/>
</dbReference>
<evidence type="ECO:0000256" key="3">
    <source>
        <dbReference type="ARBA" id="ARBA00022722"/>
    </source>
</evidence>
<accession>U1GBP3</accession>
<evidence type="ECO:0000256" key="1">
    <source>
        <dbReference type="ARBA" id="ARBA00022679"/>
    </source>
</evidence>
<dbReference type="OMA" id="PISTHWI"/>
<organism evidence="8 9">
    <name type="scientific">Endocarpon pusillum (strain Z07020 / HMAS-L-300199)</name>
    <name type="common">Lichen-forming fungus</name>
    <dbReference type="NCBI Taxonomy" id="1263415"/>
    <lineage>
        <taxon>Eukaryota</taxon>
        <taxon>Fungi</taxon>
        <taxon>Dikarya</taxon>
        <taxon>Ascomycota</taxon>
        <taxon>Pezizomycotina</taxon>
        <taxon>Eurotiomycetes</taxon>
        <taxon>Chaetothyriomycetidae</taxon>
        <taxon>Verrucariales</taxon>
        <taxon>Verrucariaceae</taxon>
        <taxon>Endocarpon</taxon>
    </lineage>
</organism>
<dbReference type="HOGENOM" id="CLU_000384_33_3_1"/>
<evidence type="ECO:0000256" key="4">
    <source>
        <dbReference type="ARBA" id="ARBA00022759"/>
    </source>
</evidence>
<reference evidence="9" key="1">
    <citation type="journal article" date="2014" name="BMC Genomics">
        <title>Genome characteristics reveal the impact of lichenization on lichen-forming fungus Endocarpon pusillum Hedwig (Verrucariales, Ascomycota).</title>
        <authorList>
            <person name="Wang Y.-Y."/>
            <person name="Liu B."/>
            <person name="Zhang X.-Y."/>
            <person name="Zhou Q.-M."/>
            <person name="Zhang T."/>
            <person name="Li H."/>
            <person name="Yu Y.-F."/>
            <person name="Zhang X.-L."/>
            <person name="Hao X.-Y."/>
            <person name="Wang M."/>
            <person name="Wang L."/>
            <person name="Wei J.-C."/>
        </authorList>
    </citation>
    <scope>NUCLEOTIDE SEQUENCE [LARGE SCALE GENOMIC DNA]</scope>
    <source>
        <strain evidence="9">Z07020 / HMAS-L-300199</strain>
    </source>
</reference>
<feature type="domain" description="Reverse transcriptase RNase H-like" evidence="7">
    <location>
        <begin position="58"/>
        <end position="150"/>
    </location>
</feature>
<dbReference type="InterPro" id="IPR041373">
    <property type="entry name" value="RT_RNaseH"/>
</dbReference>
<dbReference type="CDD" id="cd09274">
    <property type="entry name" value="RNase_HI_RT_Ty3"/>
    <property type="match status" value="1"/>
</dbReference>
<evidence type="ECO:0000259" key="7">
    <source>
        <dbReference type="Pfam" id="PF17917"/>
    </source>
</evidence>